<evidence type="ECO:0000256" key="3">
    <source>
        <dbReference type="ARBA" id="ARBA00022842"/>
    </source>
</evidence>
<evidence type="ECO:0000256" key="4">
    <source>
        <dbReference type="ARBA" id="ARBA00023134"/>
    </source>
</evidence>
<reference evidence="10 11" key="2">
    <citation type="submission" date="2018-08" db="EMBL/GenBank/DDBJ databases">
        <title>Aphanomyces genome sequencing and annotation.</title>
        <authorList>
            <person name="Minardi D."/>
            <person name="Oidtmann B."/>
            <person name="Van Der Giezen M."/>
            <person name="Studholme D.J."/>
        </authorList>
    </citation>
    <scope>NUCLEOTIDE SEQUENCE [LARGE SCALE GENOMIC DNA]</scope>
    <source>
        <strain evidence="10 11">NJM0002</strain>
    </source>
</reference>
<dbReference type="VEuPathDB" id="FungiDB:H310_02936"/>
<proteinExistence type="predicted"/>
<reference evidence="9" key="1">
    <citation type="submission" date="2013-12" db="EMBL/GenBank/DDBJ databases">
        <title>The Genome Sequence of Aphanomyces invadans NJM9701.</title>
        <authorList>
            <consortium name="The Broad Institute Genomics Platform"/>
            <person name="Russ C."/>
            <person name="Tyler B."/>
            <person name="van West P."/>
            <person name="Dieguez-Uribeondo J."/>
            <person name="Young S.K."/>
            <person name="Zeng Q."/>
            <person name="Gargeya S."/>
            <person name="Fitzgerald M."/>
            <person name="Abouelleil A."/>
            <person name="Alvarado L."/>
            <person name="Chapman S.B."/>
            <person name="Gainer-Dewar J."/>
            <person name="Goldberg J."/>
            <person name="Griggs A."/>
            <person name="Gujja S."/>
            <person name="Hansen M."/>
            <person name="Howarth C."/>
            <person name="Imamovic A."/>
            <person name="Ireland A."/>
            <person name="Larimer J."/>
            <person name="McCowan C."/>
            <person name="Murphy C."/>
            <person name="Pearson M."/>
            <person name="Poon T.W."/>
            <person name="Priest M."/>
            <person name="Roberts A."/>
            <person name="Saif S."/>
            <person name="Shea T."/>
            <person name="Sykes S."/>
            <person name="Wortman J."/>
            <person name="Nusbaum C."/>
            <person name="Birren B."/>
        </authorList>
    </citation>
    <scope>NUCLEOTIDE SEQUENCE [LARGE SCALE GENOMIC DNA]</scope>
    <source>
        <strain evidence="9">NJM9701</strain>
    </source>
</reference>
<dbReference type="SUPFAM" id="SSF52540">
    <property type="entry name" value="P-loop containing nucleoside triphosphate hydrolases"/>
    <property type="match status" value="1"/>
</dbReference>
<keyword evidence="3 7" id="KW-0460">Magnesium</keyword>
<feature type="binding site" evidence="6">
    <location>
        <begin position="197"/>
        <end position="201"/>
    </location>
    <ligand>
        <name>GTP</name>
        <dbReference type="ChEBI" id="CHEBI:37565"/>
    </ligand>
</feature>
<dbReference type="STRING" id="157072.A0A024UKE5"/>
<dbReference type="PRINTS" id="PR00318">
    <property type="entry name" value="GPROTEINA"/>
</dbReference>
<evidence type="ECO:0000256" key="6">
    <source>
        <dbReference type="PIRSR" id="PIRSR601019-1"/>
    </source>
</evidence>
<keyword evidence="4 6" id="KW-0342">GTP-binding</keyword>
<feature type="binding site" evidence="7">
    <location>
        <position position="48"/>
    </location>
    <ligand>
        <name>Mg(2+)</name>
        <dbReference type="ChEBI" id="CHEBI:18420"/>
    </ligand>
</feature>
<evidence type="ECO:0000313" key="9">
    <source>
        <dbReference type="EMBL" id="ETW06779.1"/>
    </source>
</evidence>
<evidence type="ECO:0000313" key="11">
    <source>
        <dbReference type="Proteomes" id="UP000285060"/>
    </source>
</evidence>
<sequence length="353" mass="40739">MGCTQSNLDSDKDAAKSREVDQANEEAHRLEQEKVKLLLLGAGESGKSTIFKQMKILYGMPLTEEERRHCTPIVYNNIVTSMKILLDQCVELQLKSEVKCVEDFDEIKAISDETEVNPKIGQKIKNLWTDPGVMATWARRAEFQIVESVKFYFNDIDRIMKDDYQVTQQDMLYARVRTSGIVEEKYQIDGATFVMYDVGGQRNERKKWIHCFEDVTSVIFVAALSEYDQSLYEDSSTNRMIEAITLFDEIVNNRFFSNSAMILFLNKKDLFEEKVRKIDIKSVEVFKDFPGGLGDFDKGVTYFLSKFLEMNRQPEKEIYHHVTCATDSQNVQVVFNACKDIILKQNIRGSGFM</sequence>
<feature type="binding site" evidence="6">
    <location>
        <begin position="172"/>
        <end position="178"/>
    </location>
    <ligand>
        <name>GTP</name>
        <dbReference type="ChEBI" id="CHEBI:37565"/>
    </ligand>
</feature>
<dbReference type="Gene3D" id="1.10.400.10">
    <property type="entry name" value="GI Alpha 1, domain 2-like"/>
    <property type="match status" value="1"/>
</dbReference>
<evidence type="ECO:0000256" key="5">
    <source>
        <dbReference type="ARBA" id="ARBA00023224"/>
    </source>
</evidence>
<accession>A0A024UKE5</accession>
<evidence type="ECO:0000256" key="8">
    <source>
        <dbReference type="SAM" id="MobiDB-lite"/>
    </source>
</evidence>
<feature type="binding site" evidence="6">
    <location>
        <begin position="44"/>
        <end position="49"/>
    </location>
    <ligand>
        <name>GTP</name>
        <dbReference type="ChEBI" id="CHEBI:37565"/>
    </ligand>
</feature>
<dbReference type="GO" id="GO:0007188">
    <property type="term" value="P:adenylate cyclase-modulating G protein-coupled receptor signaling pathway"/>
    <property type="evidence" value="ECO:0007669"/>
    <property type="project" value="TreeGrafter"/>
</dbReference>
<dbReference type="InterPro" id="IPR001019">
    <property type="entry name" value="Gprotein_alpha_su"/>
</dbReference>
<feature type="binding site" evidence="6">
    <location>
        <begin position="266"/>
        <end position="269"/>
    </location>
    <ligand>
        <name>GTP</name>
        <dbReference type="ChEBI" id="CHEBI:37565"/>
    </ligand>
</feature>
<dbReference type="PANTHER" id="PTHR10218:SF302">
    <property type="entry name" value="GUANINE NUCLEOTIDE-BINDING PROTEIN ALPHA-5 SUBUNIT"/>
    <property type="match status" value="1"/>
</dbReference>
<dbReference type="GO" id="GO:0031683">
    <property type="term" value="F:G-protein beta/gamma-subunit complex binding"/>
    <property type="evidence" value="ECO:0007669"/>
    <property type="project" value="InterPro"/>
</dbReference>
<dbReference type="GO" id="GO:0001664">
    <property type="term" value="F:G protein-coupled receptor binding"/>
    <property type="evidence" value="ECO:0007669"/>
    <property type="project" value="TreeGrafter"/>
</dbReference>
<dbReference type="GO" id="GO:0005834">
    <property type="term" value="C:heterotrimeric G-protein complex"/>
    <property type="evidence" value="ECO:0007669"/>
    <property type="project" value="TreeGrafter"/>
</dbReference>
<dbReference type="PANTHER" id="PTHR10218">
    <property type="entry name" value="GTP-BINDING PROTEIN ALPHA SUBUNIT"/>
    <property type="match status" value="1"/>
</dbReference>
<feature type="binding site" evidence="7">
    <location>
        <position position="178"/>
    </location>
    <ligand>
        <name>Mg(2+)</name>
        <dbReference type="ChEBI" id="CHEBI:18420"/>
    </ligand>
</feature>
<evidence type="ECO:0000256" key="2">
    <source>
        <dbReference type="ARBA" id="ARBA00022741"/>
    </source>
</evidence>
<dbReference type="GO" id="GO:0005525">
    <property type="term" value="F:GTP binding"/>
    <property type="evidence" value="ECO:0007669"/>
    <property type="project" value="UniProtKB-KW"/>
</dbReference>
<organism evidence="9">
    <name type="scientific">Aphanomyces invadans</name>
    <dbReference type="NCBI Taxonomy" id="157072"/>
    <lineage>
        <taxon>Eukaryota</taxon>
        <taxon>Sar</taxon>
        <taxon>Stramenopiles</taxon>
        <taxon>Oomycota</taxon>
        <taxon>Saprolegniomycetes</taxon>
        <taxon>Saprolegniales</taxon>
        <taxon>Verrucalvaceae</taxon>
        <taxon>Aphanomyces</taxon>
    </lineage>
</organism>
<protein>
    <submittedName>
        <fullName evidence="9">Uncharacterized protein</fullName>
    </submittedName>
</protein>
<dbReference type="CDD" id="cd00066">
    <property type="entry name" value="G-alpha"/>
    <property type="match status" value="1"/>
</dbReference>
<name>A0A024UKE5_9STRA</name>
<feature type="region of interest" description="Disordered" evidence="8">
    <location>
        <begin position="1"/>
        <end position="27"/>
    </location>
</feature>
<dbReference type="GO" id="GO:0046872">
    <property type="term" value="F:metal ion binding"/>
    <property type="evidence" value="ECO:0007669"/>
    <property type="project" value="UniProtKB-KW"/>
</dbReference>
<dbReference type="SUPFAM" id="SSF47895">
    <property type="entry name" value="Transducin (alpha subunit), insertion domain"/>
    <property type="match status" value="1"/>
</dbReference>
<keyword evidence="2 6" id="KW-0547">Nucleotide-binding</keyword>
<keyword evidence="1 7" id="KW-0479">Metal-binding</keyword>
<gene>
    <name evidence="10" type="ORF">DYB32_002034</name>
    <name evidence="9" type="ORF">H310_02936</name>
</gene>
<dbReference type="AlphaFoldDB" id="A0A024UKE5"/>
<dbReference type="Pfam" id="PF00503">
    <property type="entry name" value="G-alpha"/>
    <property type="match status" value="1"/>
</dbReference>
<dbReference type="Proteomes" id="UP000285060">
    <property type="component" value="Unassembled WGS sequence"/>
</dbReference>
<feature type="compositionally biased region" description="Basic and acidic residues" evidence="8">
    <location>
        <begin position="9"/>
        <end position="27"/>
    </location>
</feature>
<dbReference type="GeneID" id="20079986"/>
<dbReference type="InterPro" id="IPR011025">
    <property type="entry name" value="GproteinA_insert"/>
</dbReference>
<evidence type="ECO:0000256" key="1">
    <source>
        <dbReference type="ARBA" id="ARBA00022723"/>
    </source>
</evidence>
<dbReference type="PROSITE" id="PS51882">
    <property type="entry name" value="G_ALPHA"/>
    <property type="match status" value="1"/>
</dbReference>
<dbReference type="RefSeq" id="XP_008864854.1">
    <property type="nucleotide sequence ID" value="XM_008866632.1"/>
</dbReference>
<keyword evidence="11" id="KW-1185">Reference proteome</keyword>
<dbReference type="EMBL" id="KI913955">
    <property type="protein sequence ID" value="ETW06779.1"/>
    <property type="molecule type" value="Genomic_DNA"/>
</dbReference>
<dbReference type="GO" id="GO:0005737">
    <property type="term" value="C:cytoplasm"/>
    <property type="evidence" value="ECO:0007669"/>
    <property type="project" value="TreeGrafter"/>
</dbReference>
<dbReference type="EMBL" id="QUSY01000104">
    <property type="protein sequence ID" value="RHY32941.1"/>
    <property type="molecule type" value="Genomic_DNA"/>
</dbReference>
<evidence type="ECO:0000256" key="7">
    <source>
        <dbReference type="PIRSR" id="PIRSR601019-2"/>
    </source>
</evidence>
<dbReference type="SMART" id="SM00275">
    <property type="entry name" value="G_alpha"/>
    <property type="match status" value="1"/>
</dbReference>
<feature type="binding site" evidence="6">
    <location>
        <position position="325"/>
    </location>
    <ligand>
        <name>GTP</name>
        <dbReference type="ChEBI" id="CHEBI:37565"/>
    </ligand>
</feature>
<dbReference type="eggNOG" id="KOG0082">
    <property type="taxonomic scope" value="Eukaryota"/>
</dbReference>
<dbReference type="OrthoDB" id="5817230at2759"/>
<dbReference type="GO" id="GO:0003924">
    <property type="term" value="F:GTPase activity"/>
    <property type="evidence" value="ECO:0007669"/>
    <property type="project" value="InterPro"/>
</dbReference>
<keyword evidence="5" id="KW-0807">Transducer</keyword>
<dbReference type="FunFam" id="3.40.50.300:FF:000563">
    <property type="entry name" value="Guanine nucleotide-binding protein alpha subunit"/>
    <property type="match status" value="1"/>
</dbReference>
<dbReference type="Gene3D" id="3.40.50.300">
    <property type="entry name" value="P-loop containing nucleotide triphosphate hydrolases"/>
    <property type="match status" value="1"/>
</dbReference>
<evidence type="ECO:0000313" key="10">
    <source>
        <dbReference type="EMBL" id="RHY32941.1"/>
    </source>
</evidence>
<dbReference type="InterPro" id="IPR027417">
    <property type="entry name" value="P-loop_NTPase"/>
</dbReference>